<dbReference type="InterPro" id="IPR051089">
    <property type="entry name" value="prtT"/>
</dbReference>
<comment type="caution">
    <text evidence="6">The sequence shown here is derived from an EMBL/GenBank/DDBJ whole genome shotgun (WGS) entry which is preliminary data.</text>
</comment>
<gene>
    <name evidence="6" type="ORF">CLO192961_LOCUS259048</name>
</gene>
<evidence type="ECO:0000256" key="5">
    <source>
        <dbReference type="ARBA" id="ARBA00023242"/>
    </source>
</evidence>
<reference evidence="6 7" key="1">
    <citation type="submission" date="2019-06" db="EMBL/GenBank/DDBJ databases">
        <authorList>
            <person name="Broberg M."/>
        </authorList>
    </citation>
    <scope>NUCLEOTIDE SEQUENCE [LARGE SCALE GENOMIC DNA]</scope>
</reference>
<dbReference type="Proteomes" id="UP000766486">
    <property type="component" value="Unassembled WGS sequence"/>
</dbReference>
<dbReference type="PANTHER" id="PTHR31845">
    <property type="entry name" value="FINGER DOMAIN PROTEIN, PUTATIVE-RELATED"/>
    <property type="match status" value="1"/>
</dbReference>
<keyword evidence="2" id="KW-0805">Transcription regulation</keyword>
<evidence type="ECO:0000256" key="4">
    <source>
        <dbReference type="ARBA" id="ARBA00023163"/>
    </source>
</evidence>
<proteinExistence type="predicted"/>
<keyword evidence="3" id="KW-0238">DNA-binding</keyword>
<comment type="subcellular location">
    <subcellularLocation>
        <location evidence="1">Nucleus</location>
    </subcellularLocation>
</comment>
<name>A0ABY6UHG9_BIOOC</name>
<evidence type="ECO:0008006" key="8">
    <source>
        <dbReference type="Google" id="ProtNLM"/>
    </source>
</evidence>
<evidence type="ECO:0000256" key="3">
    <source>
        <dbReference type="ARBA" id="ARBA00023125"/>
    </source>
</evidence>
<evidence type="ECO:0000256" key="2">
    <source>
        <dbReference type="ARBA" id="ARBA00023015"/>
    </source>
</evidence>
<evidence type="ECO:0000313" key="7">
    <source>
        <dbReference type="Proteomes" id="UP000766486"/>
    </source>
</evidence>
<sequence length="576" mass="63599">MQDQPARSTCLLQGEGDFAIESSENPVRLIAGTSNLQVLSTEGDLPLASTDYSEAEHSEIQELFEPTLVNLDIGDDIDPINKGLVTEAEAEELFDYFHKNLAHTRWGLDSEILTLSFARSRSAFLSTSIMAASALFQPEGATLSKRLSSHCKSLAHRIIVQRHKSVEIILAFIINIPWMFPSGRSTDDEACWYISTALSISIDLSVRKVLATEQMAGSMTGDDVLDPLTAMNIDGFSHIEAASAMGRRLLRQRERCWISLFVLERGISLARGRYFIVPLTRSITQCDDWHMSEIAGPFDARIVSIAVLRRDLEGIFAVVRAMCDGSRTHFYDGSLVSQSIQGAIERFFSQWDDTWSPSIRIGLGRDLQPYINMLITQTRLSIYSGVINHPTAPAEVQQFFRKASMSSDLAVMRVAVQGEAFMHSMPNNTALMITFAARFALTLSTYIGSNSNLAPSVIALIKETSEVLERLENVTKHRNGVSSLYGKYLNAIGRRLPDGSCGNLGAGSLIAPMDLLVDPGIHPSSHTGLVEQQSWSGSAFQFSTMSDQEVADILNQPRNMLSPSIHRLLWENSSSL</sequence>
<evidence type="ECO:0000256" key="1">
    <source>
        <dbReference type="ARBA" id="ARBA00004123"/>
    </source>
</evidence>
<keyword evidence="4" id="KW-0804">Transcription</keyword>
<protein>
    <recommendedName>
        <fullName evidence="8">Transcription factor domain-containing protein</fullName>
    </recommendedName>
</protein>
<accession>A0ABY6UHG9</accession>
<keyword evidence="5" id="KW-0539">Nucleus</keyword>
<dbReference type="PANTHER" id="PTHR31845:SF17">
    <property type="entry name" value="ZN(II)2CYS6 TRANSCRIPTION FACTOR (EUROFUNG)"/>
    <property type="match status" value="1"/>
</dbReference>
<keyword evidence="7" id="KW-1185">Reference proteome</keyword>
<organism evidence="6 7">
    <name type="scientific">Bionectria ochroleuca</name>
    <name type="common">Gliocladium roseum</name>
    <dbReference type="NCBI Taxonomy" id="29856"/>
    <lineage>
        <taxon>Eukaryota</taxon>
        <taxon>Fungi</taxon>
        <taxon>Dikarya</taxon>
        <taxon>Ascomycota</taxon>
        <taxon>Pezizomycotina</taxon>
        <taxon>Sordariomycetes</taxon>
        <taxon>Hypocreomycetidae</taxon>
        <taxon>Hypocreales</taxon>
        <taxon>Bionectriaceae</taxon>
        <taxon>Clonostachys</taxon>
    </lineage>
</organism>
<dbReference type="CDD" id="cd12148">
    <property type="entry name" value="fungal_TF_MHR"/>
    <property type="match status" value="1"/>
</dbReference>
<evidence type="ECO:0000313" key="6">
    <source>
        <dbReference type="EMBL" id="VUC29493.1"/>
    </source>
</evidence>
<dbReference type="EMBL" id="CABFNS010000800">
    <property type="protein sequence ID" value="VUC29493.1"/>
    <property type="molecule type" value="Genomic_DNA"/>
</dbReference>